<organism evidence="2">
    <name type="scientific">Mizugakiibacter sediminis</name>
    <dbReference type="NCBI Taxonomy" id="1475481"/>
    <lineage>
        <taxon>Bacteria</taxon>
        <taxon>Pseudomonadati</taxon>
        <taxon>Pseudomonadota</taxon>
        <taxon>Gammaproteobacteria</taxon>
        <taxon>Lysobacterales</taxon>
        <taxon>Rhodanobacteraceae</taxon>
        <taxon>Mizugakiibacter</taxon>
    </lineage>
</organism>
<reference evidence="2" key="1">
    <citation type="submission" date="2015-03" db="EMBL/GenBank/DDBJ databases">
        <title>Draft genome sequence of Mizugakiibacter sediminis skMP5.</title>
        <authorList>
            <person name="Watanabe T."/>
            <person name="Kojima H."/>
            <person name="Fukui M."/>
        </authorList>
    </citation>
    <scope>NUCLEOTIDE SEQUENCE</scope>
    <source>
        <strain evidence="2">SkMP5</strain>
    </source>
</reference>
<gene>
    <name evidence="2" type="ORF">MBSD_0919</name>
</gene>
<feature type="region of interest" description="Disordered" evidence="1">
    <location>
        <begin position="31"/>
        <end position="58"/>
    </location>
</feature>
<evidence type="ECO:0000313" key="2">
    <source>
        <dbReference type="EMBL" id="GAN44395.1"/>
    </source>
</evidence>
<dbReference type="AlphaFoldDB" id="A0A0S6YZI9"/>
<name>A0A0S6YZI9_9GAMM</name>
<feature type="compositionally biased region" description="Basic and acidic residues" evidence="1">
    <location>
        <begin position="38"/>
        <end position="49"/>
    </location>
</feature>
<accession>A0A0S6YZI9</accession>
<dbReference type="HOGENOM" id="CLU_2509030_0_0_6"/>
<dbReference type="EMBL" id="DF952378">
    <property type="protein sequence ID" value="GAN44395.1"/>
    <property type="molecule type" value="Genomic_DNA"/>
</dbReference>
<evidence type="ECO:0000256" key="1">
    <source>
        <dbReference type="SAM" id="MobiDB-lite"/>
    </source>
</evidence>
<proteinExistence type="predicted"/>
<protein>
    <submittedName>
        <fullName evidence="2">Uncharacterized protein</fullName>
    </submittedName>
</protein>
<sequence length="85" mass="9140">MRAIEAGAALLQFLFEPVGVVEQAPQRIFAATGAAAAQHRDRREQRGDHGQPQAGQGDIELHVAGFPCIGDSLPERTARVNPRRG</sequence>